<dbReference type="Gene3D" id="3.30.980.10">
    <property type="entry name" value="Threonyl-trna Synthetase, Chain A, domain 2"/>
    <property type="match status" value="1"/>
</dbReference>
<keyword evidence="11 12" id="KW-0030">Aminoacyl-tRNA synthetase</keyword>
<dbReference type="GO" id="GO:0002161">
    <property type="term" value="F:aminoacyl-tRNA deacylase activity"/>
    <property type="evidence" value="ECO:0007669"/>
    <property type="project" value="TreeGrafter"/>
</dbReference>
<dbReference type="FunFam" id="3.10.310.40:FF:000001">
    <property type="entry name" value="Alanine--tRNA ligase"/>
    <property type="match status" value="1"/>
</dbReference>
<dbReference type="GO" id="GO:0004813">
    <property type="term" value="F:alanine-tRNA ligase activity"/>
    <property type="evidence" value="ECO:0007669"/>
    <property type="project" value="UniProtKB-UniRule"/>
</dbReference>
<feature type="binding site" evidence="12">
    <location>
        <position position="765"/>
    </location>
    <ligand>
        <name>Zn(2+)</name>
        <dbReference type="ChEBI" id="CHEBI:29105"/>
    </ligand>
</feature>
<keyword evidence="17" id="KW-1185">Reference proteome</keyword>
<dbReference type="InterPro" id="IPR050058">
    <property type="entry name" value="Ala-tRNA_ligase"/>
</dbReference>
<dbReference type="InterPro" id="IPR045864">
    <property type="entry name" value="aa-tRNA-synth_II/BPL/LPL"/>
</dbReference>
<dbReference type="SUPFAM" id="SSF101353">
    <property type="entry name" value="Putative anticodon-binding domain of alanyl-tRNA synthetase (AlaRS)"/>
    <property type="match status" value="1"/>
</dbReference>
<keyword evidence="4 12" id="KW-0479">Metal-binding</keyword>
<dbReference type="EC" id="6.1.1.7" evidence="12"/>
<accession>A0A9W6BD30</accession>
<dbReference type="Proteomes" id="UP001165080">
    <property type="component" value="Unassembled WGS sequence"/>
</dbReference>
<dbReference type="InterPro" id="IPR003156">
    <property type="entry name" value="DHHA1_dom"/>
</dbReference>
<evidence type="ECO:0000256" key="7">
    <source>
        <dbReference type="ARBA" id="ARBA00022840"/>
    </source>
</evidence>
<dbReference type="FunFam" id="3.30.980.10:FF:000004">
    <property type="entry name" value="Alanine--tRNA ligase, cytoplasmic"/>
    <property type="match status" value="1"/>
</dbReference>
<dbReference type="Pfam" id="PF02272">
    <property type="entry name" value="DHHA1"/>
    <property type="match status" value="1"/>
</dbReference>
<keyword evidence="12" id="KW-0963">Cytoplasm</keyword>
<evidence type="ECO:0000259" key="15">
    <source>
        <dbReference type="PROSITE" id="PS50860"/>
    </source>
</evidence>
<evidence type="ECO:0000256" key="13">
    <source>
        <dbReference type="SAM" id="Coils"/>
    </source>
</evidence>
<dbReference type="HAMAP" id="MF_00036_B">
    <property type="entry name" value="Ala_tRNA_synth_B"/>
    <property type="match status" value="1"/>
</dbReference>
<keyword evidence="2 12" id="KW-0820">tRNA-binding</keyword>
<evidence type="ECO:0000256" key="14">
    <source>
        <dbReference type="SAM" id="MobiDB-lite"/>
    </source>
</evidence>
<dbReference type="InterPro" id="IPR012947">
    <property type="entry name" value="tRNA_SAD"/>
</dbReference>
<dbReference type="PANTHER" id="PTHR11777">
    <property type="entry name" value="ALANYL-TRNA SYNTHETASE"/>
    <property type="match status" value="1"/>
</dbReference>
<dbReference type="FunFam" id="3.30.54.20:FF:000001">
    <property type="entry name" value="Alanine--tRNA ligase"/>
    <property type="match status" value="1"/>
</dbReference>
<evidence type="ECO:0000256" key="11">
    <source>
        <dbReference type="ARBA" id="ARBA00023146"/>
    </source>
</evidence>
<keyword evidence="5 12" id="KW-0547">Nucleotide-binding</keyword>
<feature type="binding site" evidence="12">
    <location>
        <position position="667"/>
    </location>
    <ligand>
        <name>Zn(2+)</name>
        <dbReference type="ChEBI" id="CHEBI:29105"/>
    </ligand>
</feature>
<evidence type="ECO:0000256" key="4">
    <source>
        <dbReference type="ARBA" id="ARBA00022723"/>
    </source>
</evidence>
<comment type="catalytic activity">
    <reaction evidence="12">
        <text>tRNA(Ala) + L-alanine + ATP = L-alanyl-tRNA(Ala) + AMP + diphosphate</text>
        <dbReference type="Rhea" id="RHEA:12540"/>
        <dbReference type="Rhea" id="RHEA-COMP:9657"/>
        <dbReference type="Rhea" id="RHEA-COMP:9923"/>
        <dbReference type="ChEBI" id="CHEBI:30616"/>
        <dbReference type="ChEBI" id="CHEBI:33019"/>
        <dbReference type="ChEBI" id="CHEBI:57972"/>
        <dbReference type="ChEBI" id="CHEBI:78442"/>
        <dbReference type="ChEBI" id="CHEBI:78497"/>
        <dbReference type="ChEBI" id="CHEBI:456215"/>
        <dbReference type="EC" id="6.1.1.7"/>
    </reaction>
</comment>
<dbReference type="SUPFAM" id="SSF50447">
    <property type="entry name" value="Translation proteins"/>
    <property type="match status" value="1"/>
</dbReference>
<dbReference type="GO" id="GO:0005524">
    <property type="term" value="F:ATP binding"/>
    <property type="evidence" value="ECO:0007669"/>
    <property type="project" value="UniProtKB-UniRule"/>
</dbReference>
<keyword evidence="12" id="KW-0496">Mitochondrion</keyword>
<dbReference type="GO" id="GO:0005739">
    <property type="term" value="C:mitochondrion"/>
    <property type="evidence" value="ECO:0007669"/>
    <property type="project" value="UniProtKB-SubCell"/>
</dbReference>
<feature type="coiled-coil region" evidence="13">
    <location>
        <begin position="831"/>
        <end position="858"/>
    </location>
</feature>
<dbReference type="FunFam" id="3.30.930.10:FF:000004">
    <property type="entry name" value="Alanine--tRNA ligase"/>
    <property type="match status" value="1"/>
</dbReference>
<evidence type="ECO:0000256" key="10">
    <source>
        <dbReference type="ARBA" id="ARBA00022946"/>
    </source>
</evidence>
<dbReference type="PROSITE" id="PS50860">
    <property type="entry name" value="AA_TRNA_LIGASE_II_ALA"/>
    <property type="match status" value="1"/>
</dbReference>
<evidence type="ECO:0000256" key="8">
    <source>
        <dbReference type="ARBA" id="ARBA00022884"/>
    </source>
</evidence>
<dbReference type="Gene3D" id="2.40.30.130">
    <property type="match status" value="1"/>
</dbReference>
<dbReference type="Gene3D" id="3.30.54.20">
    <property type="match status" value="1"/>
</dbReference>
<dbReference type="GO" id="GO:0005829">
    <property type="term" value="C:cytosol"/>
    <property type="evidence" value="ECO:0007669"/>
    <property type="project" value="TreeGrafter"/>
</dbReference>
<dbReference type="PRINTS" id="PR00980">
    <property type="entry name" value="TRNASYNTHALA"/>
</dbReference>
<dbReference type="NCBIfam" id="TIGR00344">
    <property type="entry name" value="alaS"/>
    <property type="match status" value="1"/>
</dbReference>
<dbReference type="InterPro" id="IPR018163">
    <property type="entry name" value="Thr/Ala-tRNA-synth_IIc_edit"/>
</dbReference>
<keyword evidence="8 12" id="KW-0694">RNA-binding</keyword>
<proteinExistence type="inferred from homology"/>
<comment type="subunit">
    <text evidence="12">Monomer.</text>
</comment>
<comment type="similarity">
    <text evidence="1">Belongs to the class-II aminoacyl-tRNA synthetase family. Alax-L subfamily.</text>
</comment>
<dbReference type="GO" id="GO:0070143">
    <property type="term" value="P:mitochondrial alanyl-tRNA aminoacylation"/>
    <property type="evidence" value="ECO:0007669"/>
    <property type="project" value="UniProtKB-UniRule"/>
</dbReference>
<feature type="region of interest" description="Disordered" evidence="14">
    <location>
        <begin position="67"/>
        <end position="89"/>
    </location>
</feature>
<feature type="binding site" evidence="12">
    <location>
        <position position="769"/>
    </location>
    <ligand>
        <name>Zn(2+)</name>
        <dbReference type="ChEBI" id="CHEBI:29105"/>
    </ligand>
</feature>
<dbReference type="AlphaFoldDB" id="A0A9W6BD30"/>
<dbReference type="EMBL" id="BRXU01000002">
    <property type="protein sequence ID" value="GLC49523.1"/>
    <property type="molecule type" value="Genomic_DNA"/>
</dbReference>
<evidence type="ECO:0000313" key="17">
    <source>
        <dbReference type="Proteomes" id="UP001165080"/>
    </source>
</evidence>
<organism evidence="16 17">
    <name type="scientific">Pleodorina starrii</name>
    <dbReference type="NCBI Taxonomy" id="330485"/>
    <lineage>
        <taxon>Eukaryota</taxon>
        <taxon>Viridiplantae</taxon>
        <taxon>Chlorophyta</taxon>
        <taxon>core chlorophytes</taxon>
        <taxon>Chlorophyceae</taxon>
        <taxon>CS clade</taxon>
        <taxon>Chlamydomonadales</taxon>
        <taxon>Volvocaceae</taxon>
        <taxon>Pleodorina</taxon>
    </lineage>
</organism>
<dbReference type="InterPro" id="IPR023033">
    <property type="entry name" value="Ala_tRNA_ligase_euk/bac"/>
</dbReference>
<evidence type="ECO:0000256" key="12">
    <source>
        <dbReference type="HAMAP-Rule" id="MF_03133"/>
    </source>
</evidence>
<dbReference type="PANTHER" id="PTHR11777:SF9">
    <property type="entry name" value="ALANINE--TRNA LIGASE, CYTOPLASMIC"/>
    <property type="match status" value="1"/>
</dbReference>
<dbReference type="CDD" id="cd00673">
    <property type="entry name" value="AlaRS_core"/>
    <property type="match status" value="1"/>
</dbReference>
<dbReference type="Gene3D" id="3.10.310.40">
    <property type="match status" value="1"/>
</dbReference>
<dbReference type="InterPro" id="IPR018165">
    <property type="entry name" value="Ala-tRNA-synth_IIc_core"/>
</dbReference>
<dbReference type="InterPro" id="IPR009000">
    <property type="entry name" value="Transl_B-barrel_sf"/>
</dbReference>
<keyword evidence="3 12" id="KW-0436">Ligase</keyword>
<evidence type="ECO:0000256" key="1">
    <source>
        <dbReference type="ARBA" id="ARBA00008429"/>
    </source>
</evidence>
<dbReference type="SUPFAM" id="SSF55681">
    <property type="entry name" value="Class II aaRS and biotin synthetases"/>
    <property type="match status" value="1"/>
</dbReference>
<keyword evidence="13" id="KW-0175">Coiled coil</keyword>
<dbReference type="GO" id="GO:0008270">
    <property type="term" value="F:zinc ion binding"/>
    <property type="evidence" value="ECO:0007669"/>
    <property type="project" value="UniProtKB-UniRule"/>
</dbReference>
<reference evidence="16 17" key="1">
    <citation type="journal article" date="2023" name="Commun. Biol.">
        <title>Reorganization of the ancestral sex-determining regions during the evolution of trioecy in Pleodorina starrii.</title>
        <authorList>
            <person name="Takahashi K."/>
            <person name="Suzuki S."/>
            <person name="Kawai-Toyooka H."/>
            <person name="Yamamoto K."/>
            <person name="Hamaji T."/>
            <person name="Ootsuki R."/>
            <person name="Yamaguchi H."/>
            <person name="Kawachi M."/>
            <person name="Higashiyama T."/>
            <person name="Nozaki H."/>
        </authorList>
    </citation>
    <scope>NUCLEOTIDE SEQUENCE [LARGE SCALE GENOMIC DNA]</scope>
    <source>
        <strain evidence="16 17">NIES-4479</strain>
    </source>
</reference>
<name>A0A9W6BD30_9CHLO</name>
<gene>
    <name evidence="16" type="primary">PLEST011904</name>
    <name evidence="16" type="ORF">PLESTB_000228500</name>
</gene>
<sequence length="982" mass="103176">MAPTALKAPKASIACSGQSAAASLVPMACGSIRRALPLVRQFAGRSAFVASAPMNARGAHTTSLVAPSATGSASTTTLAPASQVPGPAKKMSGAEIREAFLSFFESQGHRRLPSSSLVPEDPTVLLTIAGMLQFKPVFLGQAPRKVPTATTTQKCVRTNDIANVGVTARHHTFFEMLGNFSFGDYFKEQAIRWAWELSTGVFGLPAERVWVSVYEEDEEAEAIWRDVVGVAPERIKRMGAADNFWSSGPTGPCGPCSELYYDFHPERGTEGASLEDDSRFIEFYNLVFMQLNRKPDGSLEPLAAKNIDTGMGLERMAQILQGVPNDYETDLIFPIVQKAASIADIDYHTAPPATKTALKVIGDHTRAVTYMLSDGVTPSNTGRGYVLRRLLRRVVMKGRLLGIRDVFTPSVAAVAVGLSGPCDPAVERNAQRIYDELAREEGLFVATLERGQKQLDELLEKAAAGGSGSGVIGGADAFMLYDTFGFPLELTQELAEARGVGVDVAGFEGEMEAQRQRSKDSRETVDLTAQAGLAQLAAQVGPTSFTGYSTTRGGGRVVGLMREGQRVDSVAEGERCEVLLDSTPFYAESGGQVGDVGLLLLPAPGGSVAGEAVAEVAVRDCQKAAGGSVFVHSCEVTRGQLRVGDQVSALVNDELRRRVRAHHTATHLLQSALKSVLGPDTCQQGSLVNFQRLRFDFNLARGMSGAEVAEVERLVNGWVAQAASLETRVMALEEAKAAGATAMFGEKYDDVVRVVDVPGISMELCGGTHVTNTAEIGAFKILSESGIASGIRRVEAVAGPAAVEYLQGLDSLVRGLAGQLKLKPEEVPARVAAMQSELRSAEKQLSELRAQLAVAQSQSLVSQAVVSASGSRVLVAELGAGVEAKALQEAASQLQGALGDPAAVLLASRAEDGSKVNFVAAFSPGAVKAGLQAGKTVGAVAKVCGGGGGGKPAMAQAGGKDAGRTGEALELARKMLIGEATA</sequence>
<dbReference type="SUPFAM" id="SSF55186">
    <property type="entry name" value="ThrRS/AlaRS common domain"/>
    <property type="match status" value="1"/>
</dbReference>
<evidence type="ECO:0000256" key="6">
    <source>
        <dbReference type="ARBA" id="ARBA00022833"/>
    </source>
</evidence>
<dbReference type="Gene3D" id="6.10.250.550">
    <property type="match status" value="1"/>
</dbReference>
<comment type="function">
    <text evidence="12">Catalyzes the attachment of alanine to tRNA(Ala) in a two-step reaction: alanine is first activated by ATP to form Ala-AMP and then transferred to the acceptor end of tRNA(Ala). Also edits incorrectly charged tRNA(Ala) via its editing domain.</text>
</comment>
<dbReference type="InterPro" id="IPR018162">
    <property type="entry name" value="Ala-tRNA-ligase_IIc_anticod-bd"/>
</dbReference>
<feature type="binding site" evidence="12">
    <location>
        <position position="663"/>
    </location>
    <ligand>
        <name>Zn(2+)</name>
        <dbReference type="ChEBI" id="CHEBI:29105"/>
    </ligand>
</feature>
<evidence type="ECO:0000256" key="3">
    <source>
        <dbReference type="ARBA" id="ARBA00022598"/>
    </source>
</evidence>
<evidence type="ECO:0000256" key="5">
    <source>
        <dbReference type="ARBA" id="ARBA00022741"/>
    </source>
</evidence>
<comment type="cofactor">
    <cofactor evidence="12">
        <name>Zn(2+)</name>
        <dbReference type="ChEBI" id="CHEBI:29105"/>
    </cofactor>
    <text evidence="12">Binds 1 zinc ion per subunit.</text>
</comment>
<keyword evidence="9 12" id="KW-0648">Protein biosynthesis</keyword>
<dbReference type="InterPro" id="IPR002318">
    <property type="entry name" value="Ala-tRNA-lgiase_IIc"/>
</dbReference>
<comment type="domain">
    <text evidence="12">Consists of three domains; the N-terminal catalytic domain, the editing domain and the C-terminal C-Ala domain. The editing domain removes incorrectly charged amino acids, while the C-Ala domain, along with tRNA(Ala), serves as a bridge to cooperatively bring together the editing and aminoacylation centers thus stimulating deacylation of misacylated tRNAs.</text>
</comment>
<keyword evidence="6 12" id="KW-0862">Zinc</keyword>
<evidence type="ECO:0000313" key="16">
    <source>
        <dbReference type="EMBL" id="GLC49523.1"/>
    </source>
</evidence>
<dbReference type="InterPro" id="IPR018164">
    <property type="entry name" value="Ala-tRNA-synth_IIc_N"/>
</dbReference>
<dbReference type="Pfam" id="PF01411">
    <property type="entry name" value="tRNA-synt_2c"/>
    <property type="match status" value="1"/>
</dbReference>
<keyword evidence="7 12" id="KW-0067">ATP-binding</keyword>
<dbReference type="GO" id="GO:0000049">
    <property type="term" value="F:tRNA binding"/>
    <property type="evidence" value="ECO:0007669"/>
    <property type="project" value="UniProtKB-KW"/>
</dbReference>
<feature type="compositionally biased region" description="Low complexity" evidence="14">
    <location>
        <begin position="67"/>
        <end position="82"/>
    </location>
</feature>
<comment type="caution">
    <text evidence="16">The sequence shown here is derived from an EMBL/GenBank/DDBJ whole genome shotgun (WGS) entry which is preliminary data.</text>
</comment>
<comment type="subcellular location">
    <subcellularLocation>
        <location evidence="12">Mitochondrion</location>
    </subcellularLocation>
    <subcellularLocation>
        <location evidence="12">Cytoplasm</location>
    </subcellularLocation>
</comment>
<feature type="domain" description="Alanyl-transfer RNA synthetases family profile" evidence="15">
    <location>
        <begin position="91"/>
        <end position="808"/>
    </location>
</feature>
<dbReference type="Pfam" id="PF07973">
    <property type="entry name" value="tRNA_SAD"/>
    <property type="match status" value="1"/>
</dbReference>
<keyword evidence="10" id="KW-0809">Transit peptide</keyword>
<protein>
    <recommendedName>
        <fullName evidence="12">Alanine--tRNA ligase</fullName>
        <ecNumber evidence="12">6.1.1.7</ecNumber>
    </recommendedName>
    <alternativeName>
        <fullName evidence="12">Alanyl-tRNA synthetase</fullName>
        <shortName evidence="12">AlaRS</shortName>
    </alternativeName>
</protein>
<evidence type="ECO:0000256" key="2">
    <source>
        <dbReference type="ARBA" id="ARBA00022555"/>
    </source>
</evidence>
<dbReference type="SMART" id="SM00863">
    <property type="entry name" value="tRNA_SAD"/>
    <property type="match status" value="1"/>
</dbReference>
<dbReference type="Gene3D" id="3.30.930.10">
    <property type="entry name" value="Bira Bifunctional Protein, Domain 2"/>
    <property type="match status" value="1"/>
</dbReference>
<evidence type="ECO:0000256" key="9">
    <source>
        <dbReference type="ARBA" id="ARBA00022917"/>
    </source>
</evidence>